<evidence type="ECO:0000256" key="2">
    <source>
        <dbReference type="ARBA" id="ARBA00022448"/>
    </source>
</evidence>
<dbReference type="EMBL" id="JBHTCP010000015">
    <property type="protein sequence ID" value="MFC7371974.1"/>
    <property type="molecule type" value="Genomic_DNA"/>
</dbReference>
<evidence type="ECO:0000256" key="5">
    <source>
        <dbReference type="ARBA" id="ARBA00022989"/>
    </source>
</evidence>
<feature type="transmembrane region" description="Helical" evidence="7">
    <location>
        <begin position="239"/>
        <end position="260"/>
    </location>
</feature>
<evidence type="ECO:0000256" key="7">
    <source>
        <dbReference type="RuleBase" id="RU363032"/>
    </source>
</evidence>
<keyword evidence="6 7" id="KW-0472">Membrane</keyword>
<evidence type="ECO:0000256" key="3">
    <source>
        <dbReference type="ARBA" id="ARBA00022475"/>
    </source>
</evidence>
<keyword evidence="4 7" id="KW-0812">Transmembrane</keyword>
<accession>A0ABW2NNC9</accession>
<proteinExistence type="inferred from homology"/>
<feature type="transmembrane region" description="Helical" evidence="7">
    <location>
        <begin position="141"/>
        <end position="159"/>
    </location>
</feature>
<reference evidence="10" key="1">
    <citation type="journal article" date="2019" name="Int. J. Syst. Evol. Microbiol.">
        <title>The Global Catalogue of Microorganisms (GCM) 10K type strain sequencing project: providing services to taxonomists for standard genome sequencing and annotation.</title>
        <authorList>
            <consortium name="The Broad Institute Genomics Platform"/>
            <consortium name="The Broad Institute Genome Sequencing Center for Infectious Disease"/>
            <person name="Wu L."/>
            <person name="Ma J."/>
        </authorList>
    </citation>
    <scope>NUCLEOTIDE SEQUENCE [LARGE SCALE GENOMIC DNA]</scope>
    <source>
        <strain evidence="10">NBRC 106396</strain>
    </source>
</reference>
<evidence type="ECO:0000259" key="8">
    <source>
        <dbReference type="PROSITE" id="PS50928"/>
    </source>
</evidence>
<dbReference type="PANTHER" id="PTHR43744">
    <property type="entry name" value="ABC TRANSPORTER PERMEASE PROTEIN MG189-RELATED-RELATED"/>
    <property type="match status" value="1"/>
</dbReference>
<dbReference type="PROSITE" id="PS50928">
    <property type="entry name" value="ABC_TM1"/>
    <property type="match status" value="1"/>
</dbReference>
<name>A0ABW2NNC9_9BACL</name>
<feature type="domain" description="ABC transmembrane type-1" evidence="8">
    <location>
        <begin position="70"/>
        <end position="260"/>
    </location>
</feature>
<keyword evidence="5 7" id="KW-1133">Transmembrane helix</keyword>
<dbReference type="InterPro" id="IPR035906">
    <property type="entry name" value="MetI-like_sf"/>
</dbReference>
<dbReference type="CDD" id="cd06261">
    <property type="entry name" value="TM_PBP2"/>
    <property type="match status" value="1"/>
</dbReference>
<gene>
    <name evidence="9" type="ORF">ACFQPF_09805</name>
</gene>
<sequence>MKKLTATKLILYIFMAVGAILSLFPFYWMFVMATNSKEAINQTPPAFVPGDQLVVNFQNVLGQIRFFEALANSFIVSTLVTLGVLFLCSLAGFAFAKMEFKGKNILFVSILVTMMVPTQLGLVPSYFIISKLEWLNSMKALVVPGLVNAFGIFWMRQYIRDSVPDELIQAAKIDGCGNFRIYWNIVVPSILPAFATLGIVTFMQVWNDFLWPVTVLRDPSFQTIQVAIRSLNDVYVRDYGMILSGTFWATVPLVVVFLIFNKFFISGLTQGSIK</sequence>
<keyword evidence="2 7" id="KW-0813">Transport</keyword>
<evidence type="ECO:0000256" key="1">
    <source>
        <dbReference type="ARBA" id="ARBA00004651"/>
    </source>
</evidence>
<feature type="transmembrane region" description="Helical" evidence="7">
    <location>
        <begin position="105"/>
        <end position="129"/>
    </location>
</feature>
<dbReference type="SUPFAM" id="SSF161098">
    <property type="entry name" value="MetI-like"/>
    <property type="match status" value="1"/>
</dbReference>
<comment type="similarity">
    <text evidence="7">Belongs to the binding-protein-dependent transport system permease family.</text>
</comment>
<dbReference type="InterPro" id="IPR000515">
    <property type="entry name" value="MetI-like"/>
</dbReference>
<dbReference type="Pfam" id="PF00528">
    <property type="entry name" value="BPD_transp_1"/>
    <property type="match status" value="1"/>
</dbReference>
<dbReference type="Gene3D" id="1.10.3720.10">
    <property type="entry name" value="MetI-like"/>
    <property type="match status" value="1"/>
</dbReference>
<feature type="transmembrane region" description="Helical" evidence="7">
    <location>
        <begin position="74"/>
        <end position="96"/>
    </location>
</feature>
<feature type="transmembrane region" description="Helical" evidence="7">
    <location>
        <begin position="180"/>
        <end position="206"/>
    </location>
</feature>
<comment type="caution">
    <text evidence="9">The sequence shown here is derived from an EMBL/GenBank/DDBJ whole genome shotgun (WGS) entry which is preliminary data.</text>
</comment>
<dbReference type="Proteomes" id="UP001596549">
    <property type="component" value="Unassembled WGS sequence"/>
</dbReference>
<keyword evidence="3" id="KW-1003">Cell membrane</keyword>
<organism evidence="9 10">
    <name type="scientific">Fictibacillus iocasae</name>
    <dbReference type="NCBI Taxonomy" id="2715437"/>
    <lineage>
        <taxon>Bacteria</taxon>
        <taxon>Bacillati</taxon>
        <taxon>Bacillota</taxon>
        <taxon>Bacilli</taxon>
        <taxon>Bacillales</taxon>
        <taxon>Fictibacillaceae</taxon>
        <taxon>Fictibacillus</taxon>
    </lineage>
</organism>
<comment type="subcellular location">
    <subcellularLocation>
        <location evidence="1 7">Cell membrane</location>
        <topology evidence="1 7">Multi-pass membrane protein</topology>
    </subcellularLocation>
</comment>
<feature type="transmembrane region" description="Helical" evidence="7">
    <location>
        <begin position="9"/>
        <end position="30"/>
    </location>
</feature>
<evidence type="ECO:0000256" key="6">
    <source>
        <dbReference type="ARBA" id="ARBA00023136"/>
    </source>
</evidence>
<evidence type="ECO:0000256" key="4">
    <source>
        <dbReference type="ARBA" id="ARBA00022692"/>
    </source>
</evidence>
<dbReference type="RefSeq" id="WP_379749090.1">
    <property type="nucleotide sequence ID" value="NZ_JBHTCP010000015.1"/>
</dbReference>
<keyword evidence="10" id="KW-1185">Reference proteome</keyword>
<evidence type="ECO:0000313" key="10">
    <source>
        <dbReference type="Proteomes" id="UP001596549"/>
    </source>
</evidence>
<evidence type="ECO:0000313" key="9">
    <source>
        <dbReference type="EMBL" id="MFC7371974.1"/>
    </source>
</evidence>
<dbReference type="PANTHER" id="PTHR43744:SF12">
    <property type="entry name" value="ABC TRANSPORTER PERMEASE PROTEIN MG189-RELATED"/>
    <property type="match status" value="1"/>
</dbReference>
<protein>
    <submittedName>
        <fullName evidence="9">Carbohydrate ABC transporter permease</fullName>
    </submittedName>
</protein>